<accession>K0YK28</accession>
<evidence type="ECO:0000313" key="8">
    <source>
        <dbReference type="EMBL" id="EJZ83841.1"/>
    </source>
</evidence>
<feature type="transmembrane region" description="Helical" evidence="6">
    <location>
        <begin position="124"/>
        <end position="141"/>
    </location>
</feature>
<comment type="subcellular location">
    <subcellularLocation>
        <location evidence="1">Cell membrane</location>
        <topology evidence="1">Multi-pass membrane protein</topology>
    </subcellularLocation>
</comment>
<dbReference type="Gene3D" id="1.20.81.30">
    <property type="entry name" value="Type II secretion system (T2SS), domain F"/>
    <property type="match status" value="1"/>
</dbReference>
<keyword evidence="4 6" id="KW-1133">Transmembrane helix</keyword>
<protein>
    <recommendedName>
        <fullName evidence="7">Type II secretion system protein GspF domain-containing protein</fullName>
    </recommendedName>
</protein>
<dbReference type="InterPro" id="IPR018076">
    <property type="entry name" value="T2SS_GspF_dom"/>
</dbReference>
<evidence type="ECO:0000256" key="6">
    <source>
        <dbReference type="SAM" id="Phobius"/>
    </source>
</evidence>
<feature type="transmembrane region" description="Helical" evidence="6">
    <location>
        <begin position="266"/>
        <end position="287"/>
    </location>
</feature>
<reference evidence="8 9" key="1">
    <citation type="submission" date="2012-08" db="EMBL/GenBank/DDBJ databases">
        <title>The Genome Sequence of Slackia piriformis YIT 12062.</title>
        <authorList>
            <consortium name="The Broad Institute Genome Sequencing Platform"/>
            <person name="Earl A."/>
            <person name="Ward D."/>
            <person name="Feldgarden M."/>
            <person name="Gevers D."/>
            <person name="Morotomi M."/>
            <person name="Walker B."/>
            <person name="Young S.K."/>
            <person name="Zeng Q."/>
            <person name="Gargeya S."/>
            <person name="Fitzgerald M."/>
            <person name="Haas B."/>
            <person name="Abouelleil A."/>
            <person name="Alvarado L."/>
            <person name="Arachchi H.M."/>
            <person name="Berlin A.M."/>
            <person name="Chapman S.B."/>
            <person name="Goldberg J."/>
            <person name="Griggs A."/>
            <person name="Gujja S."/>
            <person name="Hansen M."/>
            <person name="Howarth C."/>
            <person name="Imamovic A."/>
            <person name="Larimer J."/>
            <person name="McCowen C."/>
            <person name="Montmayeur A."/>
            <person name="Murphy C."/>
            <person name="Neiman D."/>
            <person name="Pearson M."/>
            <person name="Priest M."/>
            <person name="Roberts A."/>
            <person name="Saif S."/>
            <person name="Shea T."/>
            <person name="Sisk P."/>
            <person name="Sykes S."/>
            <person name="Wortman J."/>
            <person name="Nusbaum C."/>
            <person name="Birren B."/>
        </authorList>
    </citation>
    <scope>NUCLEOTIDE SEQUENCE [LARGE SCALE GENOMIC DNA]</scope>
    <source>
        <strain evidence="8 9">YIT 12062</strain>
    </source>
</reference>
<evidence type="ECO:0000256" key="2">
    <source>
        <dbReference type="ARBA" id="ARBA00022475"/>
    </source>
</evidence>
<dbReference type="Proteomes" id="UP000006069">
    <property type="component" value="Unassembled WGS sequence"/>
</dbReference>
<dbReference type="Pfam" id="PF00482">
    <property type="entry name" value="T2SSF"/>
    <property type="match status" value="1"/>
</dbReference>
<comment type="caution">
    <text evidence="8">The sequence shown here is derived from an EMBL/GenBank/DDBJ whole genome shotgun (WGS) entry which is preliminary data.</text>
</comment>
<dbReference type="eggNOG" id="COG4965">
    <property type="taxonomic scope" value="Bacteria"/>
</dbReference>
<keyword evidence="9" id="KW-1185">Reference proteome</keyword>
<organism evidence="8 9">
    <name type="scientific">Slackia piriformis YIT 12062</name>
    <dbReference type="NCBI Taxonomy" id="742818"/>
    <lineage>
        <taxon>Bacteria</taxon>
        <taxon>Bacillati</taxon>
        <taxon>Actinomycetota</taxon>
        <taxon>Coriobacteriia</taxon>
        <taxon>Eggerthellales</taxon>
        <taxon>Eggerthellaceae</taxon>
        <taxon>Slackia</taxon>
    </lineage>
</organism>
<evidence type="ECO:0000313" key="9">
    <source>
        <dbReference type="Proteomes" id="UP000006069"/>
    </source>
</evidence>
<dbReference type="AlphaFoldDB" id="K0YK28"/>
<gene>
    <name evidence="8" type="ORF">HMPREF9451_01362</name>
</gene>
<keyword evidence="5 6" id="KW-0472">Membrane</keyword>
<dbReference type="PATRIC" id="fig|742818.3.peg.1430"/>
<dbReference type="InterPro" id="IPR042094">
    <property type="entry name" value="T2SS_GspF_sf"/>
</dbReference>
<dbReference type="GO" id="GO:0005886">
    <property type="term" value="C:plasma membrane"/>
    <property type="evidence" value="ECO:0007669"/>
    <property type="project" value="UniProtKB-SubCell"/>
</dbReference>
<feature type="domain" description="Type II secretion system protein GspF" evidence="7">
    <location>
        <begin position="160"/>
        <end position="284"/>
    </location>
</feature>
<evidence type="ECO:0000256" key="1">
    <source>
        <dbReference type="ARBA" id="ARBA00004651"/>
    </source>
</evidence>
<evidence type="ECO:0000256" key="3">
    <source>
        <dbReference type="ARBA" id="ARBA00022692"/>
    </source>
</evidence>
<evidence type="ECO:0000256" key="4">
    <source>
        <dbReference type="ARBA" id="ARBA00022989"/>
    </source>
</evidence>
<keyword evidence="3 6" id="KW-0812">Transmembrane</keyword>
<dbReference type="PANTHER" id="PTHR35007:SF1">
    <property type="entry name" value="PILUS ASSEMBLY PROTEIN"/>
    <property type="match status" value="1"/>
</dbReference>
<name>K0YK28_9ACTN</name>
<evidence type="ECO:0000256" key="5">
    <source>
        <dbReference type="ARBA" id="ARBA00023136"/>
    </source>
</evidence>
<dbReference type="InParanoid" id="K0YK28"/>
<evidence type="ECO:0000259" key="7">
    <source>
        <dbReference type="Pfam" id="PF00482"/>
    </source>
</evidence>
<sequence>MLFVGCTSGFFCAALLGKGMYEGVHFAFLASKANEERSDALERDGAGRTLRLMARHYARNGVPSLVPLVRFLGRARWLERTFSNAASFLRRRGWASGPESAGTLFAASFLFMTAAVFFTARSFVAALLVPSCVFLAAAVYLSRERVREQDLLRDQVPDALRCMEACLHAGLSLPQAFAEVAEEMEAPAKELFSRVSRDLDLGFSVEQSLSRFRDSSEIEELAFVAMALDVQYVCGGNAKPVLQSAEDSIARSLDLRRLLRVQTAQARFSAQIVSVMPMFLLAIVSVVSPGFLNPFFESAAGLALLVVAAGMQVVGILLVKRTLEIEV</sequence>
<proteinExistence type="predicted"/>
<dbReference type="PANTHER" id="PTHR35007">
    <property type="entry name" value="INTEGRAL MEMBRANE PROTEIN-RELATED"/>
    <property type="match status" value="1"/>
</dbReference>
<dbReference type="EMBL" id="ADMD01000007">
    <property type="protein sequence ID" value="EJZ83841.1"/>
    <property type="molecule type" value="Genomic_DNA"/>
</dbReference>
<keyword evidence="2" id="KW-1003">Cell membrane</keyword>
<feature type="transmembrane region" description="Helical" evidence="6">
    <location>
        <begin position="299"/>
        <end position="319"/>
    </location>
</feature>
<dbReference type="HOGENOM" id="CLU_862596_0_0_11"/>